<dbReference type="Proteomes" id="UP001266099">
    <property type="component" value="Unassembled WGS sequence"/>
</dbReference>
<dbReference type="RefSeq" id="WP_309954686.1">
    <property type="nucleotide sequence ID" value="NZ_JAVDUJ010000001.1"/>
</dbReference>
<evidence type="ECO:0000313" key="2">
    <source>
        <dbReference type="Proteomes" id="UP001266099"/>
    </source>
</evidence>
<sequence>MSTKLKVKIGKHPNPEALLSTKEIQPSKRILRTIFGTTKPRHKMAIILPGTEATSVEIQHVEPDDDLMALAHAVGVAGSGGDRS</sequence>
<evidence type="ECO:0000313" key="1">
    <source>
        <dbReference type="EMBL" id="MDR6938673.1"/>
    </source>
</evidence>
<comment type="caution">
    <text evidence="1">The sequence shown here is derived from an EMBL/GenBank/DDBJ whole genome shotgun (WGS) entry which is preliminary data.</text>
</comment>
<keyword evidence="2" id="KW-1185">Reference proteome</keyword>
<organism evidence="1 2">
    <name type="scientific">Arcanobacterium hippocoleae</name>
    <dbReference type="NCBI Taxonomy" id="149017"/>
    <lineage>
        <taxon>Bacteria</taxon>
        <taxon>Bacillati</taxon>
        <taxon>Actinomycetota</taxon>
        <taxon>Actinomycetes</taxon>
        <taxon>Actinomycetales</taxon>
        <taxon>Actinomycetaceae</taxon>
        <taxon>Arcanobacterium</taxon>
    </lineage>
</organism>
<gene>
    <name evidence="1" type="ORF">J2S36_000216</name>
</gene>
<protein>
    <submittedName>
        <fullName evidence="1">Uncharacterized protein</fullName>
    </submittedName>
</protein>
<accession>A0ABU1SZZ0</accession>
<reference evidence="1 2" key="1">
    <citation type="submission" date="2023-07" db="EMBL/GenBank/DDBJ databases">
        <title>Sequencing the genomes of 1000 actinobacteria strains.</title>
        <authorList>
            <person name="Klenk H.-P."/>
        </authorList>
    </citation>
    <scope>NUCLEOTIDE SEQUENCE [LARGE SCALE GENOMIC DNA]</scope>
    <source>
        <strain evidence="1 2">DSM 15539</strain>
    </source>
</reference>
<name>A0ABU1SZZ0_9ACTO</name>
<proteinExistence type="predicted"/>
<dbReference type="EMBL" id="JAVDUJ010000001">
    <property type="protein sequence ID" value="MDR6938673.1"/>
    <property type="molecule type" value="Genomic_DNA"/>
</dbReference>